<dbReference type="InterPro" id="IPR046920">
    <property type="entry name" value="ABC-3C_CTD1"/>
</dbReference>
<proteinExistence type="predicted"/>
<feature type="domain" description="ABC-three component systems C-terminal" evidence="1">
    <location>
        <begin position="126"/>
        <end position="381"/>
    </location>
</feature>
<dbReference type="Pfam" id="PF20276">
    <property type="entry name" value="CTD1"/>
    <property type="match status" value="1"/>
</dbReference>
<dbReference type="EMBL" id="CP016374">
    <property type="protein sequence ID" value="AQX00504.1"/>
    <property type="molecule type" value="Genomic_DNA"/>
</dbReference>
<dbReference type="AlphaFoldDB" id="A0AAU8UQX6"/>
<gene>
    <name evidence="2" type="ORF">BBD32_02980</name>
</gene>
<evidence type="ECO:0000313" key="3">
    <source>
        <dbReference type="Proteomes" id="UP000190848"/>
    </source>
</evidence>
<protein>
    <recommendedName>
        <fullName evidence="1">ABC-three component systems C-terminal domain-containing protein</fullName>
    </recommendedName>
</protein>
<dbReference type="RefSeq" id="WP_078395237.1">
    <property type="nucleotide sequence ID" value="NZ_CP016374.1"/>
</dbReference>
<sequence>MANQPLPHTAIPTWSGFIYQGRVALYHILKQLNAKTENEINELVLQIDSIEDFTILKSIATGGHSPISMHQVKAVKSSLYSTYKEDFEQLEGKWTEIGLRTVEVFFHMATQNEKTKAEIEVLHPKMKIYQYENNAESCSLNDIDVKIKQQIVLVLQKYNIVGHNNPDTVRLLSEILEKIVSDKVIYIHALNHGGTAIRNAAYDNPIPLQNFLDAVRTDITLLVQDEVYFEGKIRNNLNRYYQEFCLDCEDDQLSPELKTKMNKYSILFNSYDTIAFKEFLQNIRPHKSVAYENLQQYTDLSLNEDEMKDSFYQILLAIKDSNGSDGIGWVCSESKQYFPTSIDYSNSESSKKKVSERIIKTALNKMVDVPFNSDYLITSECNVDNIEAYANNVSHVNHVDTGEAESETKITQWKKVSLIDLETAKNKLND</sequence>
<name>A0AAU8UQX6_9FLAO</name>
<accession>A0AAU8UQX6</accession>
<evidence type="ECO:0000259" key="1">
    <source>
        <dbReference type="Pfam" id="PF20276"/>
    </source>
</evidence>
<evidence type="ECO:0000313" key="2">
    <source>
        <dbReference type="EMBL" id="AQX00504.1"/>
    </source>
</evidence>
<reference evidence="2 3" key="1">
    <citation type="submission" date="2016-07" db="EMBL/GenBank/DDBJ databases">
        <title>Revisiting the taxonomy of the Elizabethkingia Genus using Whole-Genome Sequencing, Optical Mapping, and MALDI-TOF, along with proposal of three novel Elizabethkingia species: Elizabethkingia bruuniana sp. nov., Elizabethkingia ursingii sp. nov., and Elizabethkingia occulta sp. nov.</title>
        <authorList>
            <person name="Nicholson A.C."/>
        </authorList>
    </citation>
    <scope>NUCLEOTIDE SEQUENCE [LARGE SCALE GENOMIC DNA]</scope>
    <source>
        <strain evidence="2 3">F3201</strain>
    </source>
</reference>
<dbReference type="Proteomes" id="UP000190848">
    <property type="component" value="Chromosome"/>
</dbReference>
<organism evidence="2 3">
    <name type="scientific">Elizabethkingia anophelis</name>
    <dbReference type="NCBI Taxonomy" id="1117645"/>
    <lineage>
        <taxon>Bacteria</taxon>
        <taxon>Pseudomonadati</taxon>
        <taxon>Bacteroidota</taxon>
        <taxon>Flavobacteriia</taxon>
        <taxon>Flavobacteriales</taxon>
        <taxon>Weeksellaceae</taxon>
        <taxon>Elizabethkingia</taxon>
    </lineage>
</organism>